<evidence type="ECO:0000313" key="9">
    <source>
        <dbReference type="Proteomes" id="UP000218702"/>
    </source>
</evidence>
<dbReference type="Proteomes" id="UP000218702">
    <property type="component" value="Chromosome"/>
</dbReference>
<evidence type="ECO:0000256" key="5">
    <source>
        <dbReference type="ARBA" id="ARBA00023239"/>
    </source>
</evidence>
<dbReference type="CDD" id="cd03378">
    <property type="entry name" value="beta_CA_cladeC"/>
    <property type="match status" value="1"/>
</dbReference>
<dbReference type="SMART" id="SM00947">
    <property type="entry name" value="Pro_CA"/>
    <property type="match status" value="1"/>
</dbReference>
<name>A0A1Z4V6H3_9CYAN</name>
<accession>A0A1Z4V6H3</accession>
<dbReference type="InterPro" id="IPR001765">
    <property type="entry name" value="Carbonic_anhydrase"/>
</dbReference>
<comment type="similarity">
    <text evidence="1">Belongs to the beta-class carbonic anhydrase family.</text>
</comment>
<dbReference type="EC" id="4.2.1.1" evidence="2"/>
<feature type="binding site" evidence="7">
    <location>
        <position position="101"/>
    </location>
    <ligand>
        <name>Zn(2+)</name>
        <dbReference type="ChEBI" id="CHEBI:29105"/>
    </ligand>
</feature>
<dbReference type="GO" id="GO:0008270">
    <property type="term" value="F:zinc ion binding"/>
    <property type="evidence" value="ECO:0007669"/>
    <property type="project" value="InterPro"/>
</dbReference>
<comment type="cofactor">
    <cofactor evidence="7">
        <name>Zn(2+)</name>
        <dbReference type="ChEBI" id="CHEBI:29105"/>
    </cofactor>
    <text evidence="7">Binds 1 zinc ion per subunit.</text>
</comment>
<dbReference type="AlphaFoldDB" id="A0A1Z4V6H3"/>
<evidence type="ECO:0000313" key="8">
    <source>
        <dbReference type="EMBL" id="BAZ87107.1"/>
    </source>
</evidence>
<dbReference type="PANTHER" id="PTHR11002">
    <property type="entry name" value="CARBONIC ANHYDRASE"/>
    <property type="match status" value="1"/>
</dbReference>
<organism evidence="8 9">
    <name type="scientific">Dolichospermum compactum NIES-806</name>
    <dbReference type="NCBI Taxonomy" id="1973481"/>
    <lineage>
        <taxon>Bacteria</taxon>
        <taxon>Bacillati</taxon>
        <taxon>Cyanobacteriota</taxon>
        <taxon>Cyanophyceae</taxon>
        <taxon>Nostocales</taxon>
        <taxon>Aphanizomenonaceae</taxon>
        <taxon>Dolichospermum</taxon>
        <taxon>Dolichospermum compactum</taxon>
    </lineage>
</organism>
<dbReference type="PROSITE" id="PS51257">
    <property type="entry name" value="PROKAR_LIPOPROTEIN"/>
    <property type="match status" value="1"/>
</dbReference>
<evidence type="ECO:0000256" key="7">
    <source>
        <dbReference type="PIRSR" id="PIRSR601765-1"/>
    </source>
</evidence>
<keyword evidence="3 7" id="KW-0479">Metal-binding</keyword>
<protein>
    <recommendedName>
        <fullName evidence="2">carbonic anhydrase</fullName>
        <ecNumber evidence="2">4.2.1.1</ecNumber>
    </recommendedName>
</protein>
<keyword evidence="5" id="KW-0456">Lyase</keyword>
<evidence type="ECO:0000256" key="6">
    <source>
        <dbReference type="ARBA" id="ARBA00048348"/>
    </source>
</evidence>
<proteinExistence type="inferred from homology"/>
<dbReference type="GO" id="GO:0015976">
    <property type="term" value="P:carbon utilization"/>
    <property type="evidence" value="ECO:0007669"/>
    <property type="project" value="InterPro"/>
</dbReference>
<evidence type="ECO:0000256" key="1">
    <source>
        <dbReference type="ARBA" id="ARBA00006217"/>
    </source>
</evidence>
<dbReference type="InterPro" id="IPR036874">
    <property type="entry name" value="Carbonic_anhydrase_sf"/>
</dbReference>
<dbReference type="PROSITE" id="PS00704">
    <property type="entry name" value="PROK_CO2_ANHYDRASE_1"/>
    <property type="match status" value="1"/>
</dbReference>
<dbReference type="GO" id="GO:0004089">
    <property type="term" value="F:carbonate dehydratase activity"/>
    <property type="evidence" value="ECO:0007669"/>
    <property type="project" value="UniProtKB-EC"/>
</dbReference>
<comment type="catalytic activity">
    <reaction evidence="6">
        <text>hydrogencarbonate + H(+) = CO2 + H2O</text>
        <dbReference type="Rhea" id="RHEA:10748"/>
        <dbReference type="ChEBI" id="CHEBI:15377"/>
        <dbReference type="ChEBI" id="CHEBI:15378"/>
        <dbReference type="ChEBI" id="CHEBI:16526"/>
        <dbReference type="ChEBI" id="CHEBI:17544"/>
        <dbReference type="EC" id="4.2.1.1"/>
    </reaction>
</comment>
<dbReference type="KEGG" id="dcm:NIES806_33250"/>
<dbReference type="OrthoDB" id="9797527at2"/>
<feature type="binding site" evidence="7">
    <location>
        <position position="99"/>
    </location>
    <ligand>
        <name>Zn(2+)</name>
        <dbReference type="ChEBI" id="CHEBI:29105"/>
    </ligand>
</feature>
<evidence type="ECO:0000256" key="4">
    <source>
        <dbReference type="ARBA" id="ARBA00022833"/>
    </source>
</evidence>
<gene>
    <name evidence="8" type="ORF">NIES806_33250</name>
</gene>
<dbReference type="PANTHER" id="PTHR11002:SF76">
    <property type="entry name" value="CARBONIC ANHYDRASE"/>
    <property type="match status" value="1"/>
</dbReference>
<sequence>MSKINGFVGRRNFLKFVGLSTLSMGTLTACNEIITNRSEITIPENNPNPNPVSAEEAKRRLIAGNRRFVNQNRQYPNQSKKRLLSVSKKQYPYAAILGCADSRVPPEIIFDQGLGDLFVVRIAGNIASNETIGSLEYATANLGTQLIVVLGHKGCGAVSAAIDNQPDNGKINSVIDDIKPGLSATPRTGSNINDDNNPVINNIEYQAKKLQNNSQIIDKLIRDDRLKIISAYYDINTGKVRFLT</sequence>
<feature type="binding site" evidence="7">
    <location>
        <position position="155"/>
    </location>
    <ligand>
        <name>Zn(2+)</name>
        <dbReference type="ChEBI" id="CHEBI:29105"/>
    </ligand>
</feature>
<keyword evidence="9" id="KW-1185">Reference proteome</keyword>
<evidence type="ECO:0000256" key="3">
    <source>
        <dbReference type="ARBA" id="ARBA00022723"/>
    </source>
</evidence>
<dbReference type="Gene3D" id="3.40.1050.10">
    <property type="entry name" value="Carbonic anhydrase"/>
    <property type="match status" value="1"/>
</dbReference>
<dbReference type="EMBL" id="AP018316">
    <property type="protein sequence ID" value="BAZ87107.1"/>
    <property type="molecule type" value="Genomic_DNA"/>
</dbReference>
<feature type="binding site" evidence="7">
    <location>
        <position position="152"/>
    </location>
    <ligand>
        <name>Zn(2+)</name>
        <dbReference type="ChEBI" id="CHEBI:29105"/>
    </ligand>
</feature>
<dbReference type="InterPro" id="IPR015892">
    <property type="entry name" value="Carbonic_anhydrase_CS"/>
</dbReference>
<dbReference type="SUPFAM" id="SSF53056">
    <property type="entry name" value="beta-carbonic anhydrase, cab"/>
    <property type="match status" value="1"/>
</dbReference>
<evidence type="ECO:0000256" key="2">
    <source>
        <dbReference type="ARBA" id="ARBA00012925"/>
    </source>
</evidence>
<keyword evidence="4 7" id="KW-0862">Zinc</keyword>
<reference evidence="8 9" key="1">
    <citation type="submission" date="2017-06" db="EMBL/GenBank/DDBJ databases">
        <title>Genome sequencing of cyanobaciteial culture collection at National Institute for Environmental Studies (NIES).</title>
        <authorList>
            <person name="Hirose Y."/>
            <person name="Shimura Y."/>
            <person name="Fujisawa T."/>
            <person name="Nakamura Y."/>
            <person name="Kawachi M."/>
        </authorList>
    </citation>
    <scope>NUCLEOTIDE SEQUENCE [LARGE SCALE GENOMIC DNA]</scope>
    <source>
        <strain evidence="8 9">NIES-806</strain>
    </source>
</reference>
<dbReference type="RefSeq" id="WP_015078775.1">
    <property type="nucleotide sequence ID" value="NZ_AP018316.1"/>
</dbReference>
<dbReference type="Pfam" id="PF00484">
    <property type="entry name" value="Pro_CA"/>
    <property type="match status" value="1"/>
</dbReference>